<organism evidence="2 3">
    <name type="scientific">Phycomyces blakesleeanus (strain ATCC 8743b / DSM 1359 / FGSC 10004 / NBRC 33097 / NRRL 1555)</name>
    <dbReference type="NCBI Taxonomy" id="763407"/>
    <lineage>
        <taxon>Eukaryota</taxon>
        <taxon>Fungi</taxon>
        <taxon>Fungi incertae sedis</taxon>
        <taxon>Mucoromycota</taxon>
        <taxon>Mucoromycotina</taxon>
        <taxon>Mucoromycetes</taxon>
        <taxon>Mucorales</taxon>
        <taxon>Phycomycetaceae</taxon>
        <taxon>Phycomyces</taxon>
    </lineage>
</organism>
<reference evidence="3" key="1">
    <citation type="submission" date="2015-06" db="EMBL/GenBank/DDBJ databases">
        <title>Expansion of signal transduction pathways in fungi by whole-genome duplication.</title>
        <authorList>
            <consortium name="DOE Joint Genome Institute"/>
            <person name="Corrochano L.M."/>
            <person name="Kuo A."/>
            <person name="Marcet-Houben M."/>
            <person name="Polaino S."/>
            <person name="Salamov A."/>
            <person name="Villalobos J.M."/>
            <person name="Alvarez M.I."/>
            <person name="Avalos J."/>
            <person name="Benito E.P."/>
            <person name="Benoit I."/>
            <person name="Burger G."/>
            <person name="Camino L.P."/>
            <person name="Canovas D."/>
            <person name="Cerda-Olmedo E."/>
            <person name="Cheng J.-F."/>
            <person name="Dominguez A."/>
            <person name="Elias M."/>
            <person name="Eslava A.P."/>
            <person name="Glaser F."/>
            <person name="Grimwood J."/>
            <person name="Gutierrez G."/>
            <person name="Heitman J."/>
            <person name="Henrissat B."/>
            <person name="Iturriaga E.A."/>
            <person name="Lang B.F."/>
            <person name="Lavin J.L."/>
            <person name="Lee S."/>
            <person name="Li W."/>
            <person name="Lindquist E."/>
            <person name="Lopez-Garcia S."/>
            <person name="Luque E.M."/>
            <person name="Marcos A.T."/>
            <person name="Martin J."/>
            <person name="McCluskey K."/>
            <person name="Medina H.R."/>
            <person name="Miralles-Duran A."/>
            <person name="Miyazaki A."/>
            <person name="Munoz-Torres E."/>
            <person name="Oguiza J.A."/>
            <person name="Ohm R."/>
            <person name="Olmedo M."/>
            <person name="Orejas M."/>
            <person name="Ortiz-Castellanos L."/>
            <person name="Pisabarro A.G."/>
            <person name="Rodriguez-Romero J."/>
            <person name="Ruiz-Herrera J."/>
            <person name="Ruiz-Vazquez R."/>
            <person name="Sanz C."/>
            <person name="Schackwitz W."/>
            <person name="Schmutz J."/>
            <person name="Shahriari M."/>
            <person name="Shelest E."/>
            <person name="Silva-Franco F."/>
            <person name="Soanes D."/>
            <person name="Syed K."/>
            <person name="Tagua V.G."/>
            <person name="Talbot N.J."/>
            <person name="Thon M."/>
            <person name="De vries R.P."/>
            <person name="Wiebenga A."/>
            <person name="Yadav J.S."/>
            <person name="Braun E.L."/>
            <person name="Baker S."/>
            <person name="Garre V."/>
            <person name="Horwitz B."/>
            <person name="Torres-Martinez S."/>
            <person name="Idnurm A."/>
            <person name="Herrera-Estrella A."/>
            <person name="Gabaldon T."/>
            <person name="Grigoriev I.V."/>
        </authorList>
    </citation>
    <scope>NUCLEOTIDE SEQUENCE [LARGE SCALE GENOMIC DNA]</scope>
    <source>
        <strain evidence="3">NRRL 1555(-)</strain>
    </source>
</reference>
<dbReference type="GeneID" id="28991658"/>
<protein>
    <submittedName>
        <fullName evidence="2">Uncharacterized protein</fullName>
    </submittedName>
</protein>
<dbReference type="RefSeq" id="XP_018294700.1">
    <property type="nucleotide sequence ID" value="XM_018430752.1"/>
</dbReference>
<dbReference type="Proteomes" id="UP000077315">
    <property type="component" value="Unassembled WGS sequence"/>
</dbReference>
<evidence type="ECO:0000313" key="2">
    <source>
        <dbReference type="EMBL" id="OAD76660.1"/>
    </source>
</evidence>
<keyword evidence="1" id="KW-0472">Membrane</keyword>
<keyword evidence="3" id="KW-1185">Reference proteome</keyword>
<dbReference type="AlphaFoldDB" id="A0A163E4X2"/>
<proteinExistence type="predicted"/>
<dbReference type="VEuPathDB" id="FungiDB:PHYBLDRAFT_142175"/>
<feature type="transmembrane region" description="Helical" evidence="1">
    <location>
        <begin position="12"/>
        <end position="35"/>
    </location>
</feature>
<evidence type="ECO:0000256" key="1">
    <source>
        <dbReference type="SAM" id="Phobius"/>
    </source>
</evidence>
<gene>
    <name evidence="2" type="ORF">PHYBLDRAFT_142175</name>
</gene>
<feature type="transmembrane region" description="Helical" evidence="1">
    <location>
        <begin position="60"/>
        <end position="82"/>
    </location>
</feature>
<dbReference type="EMBL" id="KV440975">
    <property type="protein sequence ID" value="OAD76660.1"/>
    <property type="molecule type" value="Genomic_DNA"/>
</dbReference>
<dbReference type="OrthoDB" id="10386085at2759"/>
<evidence type="ECO:0000313" key="3">
    <source>
        <dbReference type="Proteomes" id="UP000077315"/>
    </source>
</evidence>
<feature type="transmembrane region" description="Helical" evidence="1">
    <location>
        <begin position="89"/>
        <end position="112"/>
    </location>
</feature>
<keyword evidence="1" id="KW-0812">Transmembrane</keyword>
<sequence>MEDTHSHHKLGQMLYLFSTLRNGAIAVSRFAWVLYLEIYKRYPPVRWTGNIIQRLSTPPLVVFLFVLISSLVFLLSIATVLVLSIQTGIILACGSVLLPILGIICGLALTILGGLTCLFVFAQATVAFVKPILLHVGLALRKDKRRI</sequence>
<keyword evidence="1" id="KW-1133">Transmembrane helix</keyword>
<accession>A0A163E4X2</accession>
<dbReference type="InParanoid" id="A0A163E4X2"/>
<name>A0A163E4X2_PHYB8</name>
<feature type="transmembrane region" description="Helical" evidence="1">
    <location>
        <begin position="118"/>
        <end position="140"/>
    </location>
</feature>